<feature type="transmembrane region" description="Helical" evidence="2">
    <location>
        <begin position="12"/>
        <end position="30"/>
    </location>
</feature>
<feature type="domain" description="Homing endonuclease LAGLIDADG" evidence="3">
    <location>
        <begin position="90"/>
        <end position="185"/>
    </location>
</feature>
<keyword evidence="2" id="KW-1133">Transmembrane helix</keyword>
<dbReference type="GO" id="GO:0005739">
    <property type="term" value="C:mitochondrion"/>
    <property type="evidence" value="ECO:0007669"/>
    <property type="project" value="UniProtKB-ARBA"/>
</dbReference>
<comment type="function">
    <text evidence="1">Mitochondrial DNA endonuclease involved in intron homing.</text>
</comment>
<reference evidence="4" key="1">
    <citation type="journal article" date="2014" name="Curr. Genet.">
        <title>Intronic and plasmid-derived regions contribute to the large mitochondrial genome sizes of Agaricomycetes.</title>
        <authorList>
            <person name="Himmelstrand K."/>
            <person name="Olson A."/>
            <person name="Brandstrom Durling M."/>
            <person name="Karlsson M."/>
            <person name="Stenlid J."/>
        </authorList>
    </citation>
    <scope>NUCLEOTIDE SEQUENCE</scope>
    <source>
        <strain evidence="4">TC 32-1</strain>
    </source>
</reference>
<keyword evidence="2" id="KW-0812">Transmembrane</keyword>
<evidence type="ECO:0000313" key="4">
    <source>
        <dbReference type="EMBL" id="AHK09729.1"/>
    </source>
</evidence>
<geneLocation type="mitochondrion" evidence="4"/>
<dbReference type="GO" id="GO:0004519">
    <property type="term" value="F:endonuclease activity"/>
    <property type="evidence" value="ECO:0007669"/>
    <property type="project" value="InterPro"/>
</dbReference>
<dbReference type="AlphaFoldDB" id="A0A075DD03"/>
<protein>
    <recommendedName>
        <fullName evidence="3">Homing endonuclease LAGLIDADG domain-containing protein</fullName>
    </recommendedName>
</protein>
<accession>A0A075DD03</accession>
<evidence type="ECO:0000259" key="3">
    <source>
        <dbReference type="Pfam" id="PF00961"/>
    </source>
</evidence>
<evidence type="ECO:0000256" key="1">
    <source>
        <dbReference type="ARBA" id="ARBA00002670"/>
    </source>
</evidence>
<feature type="transmembrane region" description="Helical" evidence="2">
    <location>
        <begin position="36"/>
        <end position="55"/>
    </location>
</feature>
<dbReference type="Pfam" id="PF00961">
    <property type="entry name" value="LAGLIDADG_1"/>
    <property type="match status" value="2"/>
</dbReference>
<dbReference type="InterPro" id="IPR004860">
    <property type="entry name" value="LAGLIDADG_dom"/>
</dbReference>
<keyword evidence="2" id="KW-0472">Membrane</keyword>
<sequence length="369" mass="44282">MSFDAWNTSEYIIPLYFIFNLINYSLFLFSSIWSKGFINIIVIILIIIGQHACILKKNIHQRLHMTRYNFIKRNYSSKLSNNLYKFNEWLVGLTDGDGTFSIYINKNKTKVQFIYKISLVKYNIQLLYKIKSYLGIGQVKTDNINKMSSYLIKDKDKILKYIIPIFDKYPLLTSKKYNYDLFKECLLISNDFSLNHNEKINKIYNLYYNKSIPNNYISNSWKIKNNLNYKLEDWSKQDIKIIMSKYWLIGFIEAEGSFYLVNKDLNRIVHGFSITHKLDPIVLNAIKRLLKIPTNVNYNKNNNLYKLDTTNSKSIEYIINYFSYNNYKPYFLGYNSLNFRIWSRSYFKHKNDYNKLLNIQELLRKIRKN</sequence>
<keyword evidence="4" id="KW-0496">Mitochondrion</keyword>
<name>A0A075DD03_9AGAM</name>
<dbReference type="InterPro" id="IPR051289">
    <property type="entry name" value="LAGLIDADG_Endonuclease"/>
</dbReference>
<dbReference type="GeneID" id="19908517"/>
<gene>
    <name evidence="4" type="primary">cox1</name>
</gene>
<dbReference type="SUPFAM" id="SSF55608">
    <property type="entry name" value="Homing endonucleases"/>
    <property type="match status" value="2"/>
</dbReference>
<evidence type="ECO:0000256" key="2">
    <source>
        <dbReference type="SAM" id="Phobius"/>
    </source>
</evidence>
<dbReference type="PANTHER" id="PTHR36181">
    <property type="entry name" value="INTRON-ENCODED ENDONUCLEASE AI3-RELATED"/>
    <property type="match status" value="1"/>
</dbReference>
<organism evidence="4">
    <name type="scientific">Heterobasidion irregulare</name>
    <dbReference type="NCBI Taxonomy" id="984962"/>
    <lineage>
        <taxon>Eukaryota</taxon>
        <taxon>Fungi</taxon>
        <taxon>Dikarya</taxon>
        <taxon>Basidiomycota</taxon>
        <taxon>Agaricomycotina</taxon>
        <taxon>Agaricomycetes</taxon>
        <taxon>Russulales</taxon>
        <taxon>Bondarzewiaceae</taxon>
        <taxon>Heterobasidion</taxon>
        <taxon>Heterobasidion annosum species complex</taxon>
    </lineage>
</organism>
<dbReference type="PANTHER" id="PTHR36181:SF2">
    <property type="entry name" value="INTRON-ENCODED ENDONUCLEASE AI3-RELATED"/>
    <property type="match status" value="1"/>
</dbReference>
<dbReference type="InterPro" id="IPR027434">
    <property type="entry name" value="Homing_endonucl"/>
</dbReference>
<feature type="domain" description="Homing endonuclease LAGLIDADG" evidence="3">
    <location>
        <begin position="248"/>
        <end position="326"/>
    </location>
</feature>
<proteinExistence type="predicted"/>
<dbReference type="RefSeq" id="YP_009048476.1">
    <property type="nucleotide sequence ID" value="NC_024555.1"/>
</dbReference>
<dbReference type="EMBL" id="KF957635">
    <property type="protein sequence ID" value="AHK09729.1"/>
    <property type="molecule type" value="Genomic_DNA"/>
</dbReference>
<dbReference type="Gene3D" id="3.10.28.10">
    <property type="entry name" value="Homing endonucleases"/>
    <property type="match status" value="2"/>
</dbReference>